<reference evidence="1" key="1">
    <citation type="journal article" date="2021" name="Proc. Natl. Acad. Sci. U.S.A.">
        <title>A Catalog of Tens of Thousands of Viruses from Human Metagenomes Reveals Hidden Associations with Chronic Diseases.</title>
        <authorList>
            <person name="Tisza M.J."/>
            <person name="Buck C.B."/>
        </authorList>
    </citation>
    <scope>NUCLEOTIDE SEQUENCE</scope>
    <source>
        <strain evidence="1">CtkyH28</strain>
    </source>
</reference>
<proteinExistence type="predicted"/>
<dbReference type="EMBL" id="BK015877">
    <property type="protein sequence ID" value="DAD71194.1"/>
    <property type="molecule type" value="Genomic_DNA"/>
</dbReference>
<name>A0A8S5LMR3_9CAUD</name>
<sequence>MSEPNKKAYPAPDGMLIPMGEYKRMVTAELLLRVLLAADTGDYGIDNRTVQAVRRACEELKKENGNAE</sequence>
<accession>A0A8S5LMR3</accession>
<evidence type="ECO:0000313" key="1">
    <source>
        <dbReference type="EMBL" id="DAD71194.1"/>
    </source>
</evidence>
<organism evidence="1">
    <name type="scientific">Siphoviridae sp. ctkyH28</name>
    <dbReference type="NCBI Taxonomy" id="2827585"/>
    <lineage>
        <taxon>Viruses</taxon>
        <taxon>Duplodnaviria</taxon>
        <taxon>Heunggongvirae</taxon>
        <taxon>Uroviricota</taxon>
        <taxon>Caudoviricetes</taxon>
    </lineage>
</organism>
<protein>
    <submittedName>
        <fullName evidence="1">Uncharacterized protein</fullName>
    </submittedName>
</protein>